<feature type="compositionally biased region" description="Acidic residues" evidence="3">
    <location>
        <begin position="904"/>
        <end position="913"/>
    </location>
</feature>
<dbReference type="Pfam" id="PF22972">
    <property type="entry name" value="EVH1_PP4R3"/>
    <property type="match status" value="1"/>
</dbReference>
<feature type="region of interest" description="Disordered" evidence="3">
    <location>
        <begin position="1"/>
        <end position="49"/>
    </location>
</feature>
<keyword evidence="2" id="KW-0539">Nucleus</keyword>
<dbReference type="InterPro" id="IPR055236">
    <property type="entry name" value="EVH1_PP4R3"/>
</dbReference>
<organism evidence="6 7">
    <name type="scientific">Mycena citricolor</name>
    <dbReference type="NCBI Taxonomy" id="2018698"/>
    <lineage>
        <taxon>Eukaryota</taxon>
        <taxon>Fungi</taxon>
        <taxon>Dikarya</taxon>
        <taxon>Basidiomycota</taxon>
        <taxon>Agaricomycotina</taxon>
        <taxon>Agaricomycetes</taxon>
        <taxon>Agaricomycetidae</taxon>
        <taxon>Agaricales</taxon>
        <taxon>Marasmiineae</taxon>
        <taxon>Mycenaceae</taxon>
        <taxon>Mycena</taxon>
    </lineage>
</organism>
<evidence type="ECO:0000313" key="6">
    <source>
        <dbReference type="EMBL" id="CAK5275291.1"/>
    </source>
</evidence>
<protein>
    <recommendedName>
        <fullName evidence="8">Serine/threonine-protein phosphatase 4 regulatory subunit 3-like central domain-containing protein</fullName>
    </recommendedName>
</protein>
<dbReference type="Proteomes" id="UP001295794">
    <property type="component" value="Unassembled WGS sequence"/>
</dbReference>
<evidence type="ECO:0000256" key="2">
    <source>
        <dbReference type="ARBA" id="ARBA00023242"/>
    </source>
</evidence>
<accession>A0AAD2Q4H4</accession>
<dbReference type="EMBL" id="CAVNYO010000405">
    <property type="protein sequence ID" value="CAK5275291.1"/>
    <property type="molecule type" value="Genomic_DNA"/>
</dbReference>
<feature type="domain" description="Serine/threonine-protein phosphatase 4 regulatory subunit 3-like central" evidence="4">
    <location>
        <begin position="246"/>
        <end position="799"/>
    </location>
</feature>
<feature type="region of interest" description="Disordered" evidence="3">
    <location>
        <begin position="801"/>
        <end position="958"/>
    </location>
</feature>
<feature type="region of interest" description="Disordered" evidence="3">
    <location>
        <begin position="592"/>
        <end position="612"/>
    </location>
</feature>
<dbReference type="InterPro" id="IPR006887">
    <property type="entry name" value="P4R3-like_central_dom"/>
</dbReference>
<keyword evidence="7" id="KW-1185">Reference proteome</keyword>
<evidence type="ECO:0008006" key="8">
    <source>
        <dbReference type="Google" id="ProtNLM"/>
    </source>
</evidence>
<evidence type="ECO:0000256" key="1">
    <source>
        <dbReference type="ARBA" id="ARBA00004123"/>
    </source>
</evidence>
<dbReference type="PANTHER" id="PTHR23318">
    <property type="entry name" value="ATP SYNTHASE GAMMA-RELATED"/>
    <property type="match status" value="1"/>
</dbReference>
<sequence>MNGSADPAETPPLPRLHGDGAAGPAVESESDPTLPSSSPPPPDDDVLIPAGNVALTDTVSPEETTLDRVAREGDEDGLLTVHTSDLNGDDLMLETVGGQADEAQEWYQDPQEQEMKRVKVYELVGQRWVDQGTAFCFGQISEDSDTAHLIARSERNYNEVILSTPIRSTDVYQRQQDTLIVWTEPNGADYALSFQDPEGCAEVWNFICEVQHHLSTAEEPATTLEPGPSQRSSSELPTPELGTLGDIERIIKGLSRQSQLKDFLADYIMREDYFKKLISVFREAEDLESVRDLHTLCSVTQAILNLNDHNLYEYILADEHFTDIVGMLEYDPDFPNHRANYREFLKQTSQFHEPIPIKDLAMQRKIHYTYRLQFLKDVVLARALDDSTFNVLNSCIIFNQIDIITHMQQDASFLREVVRLYVDEEMLAGRNGAQSQHGGSYAFAPPENLSPGDLMLRRQVVFLLQQLCAMGKNVQLPARMALFRTLVDRGILFAVQWALGLEAESDALPVVGAGGEVLAALLDHDAFGVRGHVLKQVLAIDKEREAKKRGADKAETLVELVCRLVARSKNFAVQSQLGDALKVFMDIPPPGEAGAQGPSEAAPGGIRNQRRDEPGTERFMDYFYRDCIAILFKPMIELPEWKTVSDPIFLLTREETNRFTYLADLLHNFISQHNFRAYFYVASSQILARVPTLLRARDKHLQHAVCRIFRLLLRLKNANLHVQVMRHDAFKPILDLTLRESRRDNLISGTCLDYFDCIRKDNMKDMIKFCMVHHEAEIRQLANTALAGSCFQQFIQRCEMNNEPPPPEGTPVEKPAEPRWPSSVRAQDTEEEDYFNADDDEDAYIPPISQHQVVRGGLKRKRASSSVVPRSPSPSPSLGSLMDYGEDDDDELVPGPSPKRPIDQDDEDDEDNMLEALVRGNAGPRLGEKRRRPEEEEEDEMLERLSKKALLKTDDPPAAKKMKLKFGSAAAASINGAKDGDTG</sequence>
<proteinExistence type="predicted"/>
<feature type="region of interest" description="Disordered" evidence="3">
    <location>
        <begin position="217"/>
        <end position="241"/>
    </location>
</feature>
<dbReference type="SUPFAM" id="SSF50729">
    <property type="entry name" value="PH domain-like"/>
    <property type="match status" value="1"/>
</dbReference>
<evidence type="ECO:0000259" key="5">
    <source>
        <dbReference type="Pfam" id="PF22972"/>
    </source>
</evidence>
<dbReference type="GO" id="GO:0006974">
    <property type="term" value="P:DNA damage response"/>
    <property type="evidence" value="ECO:0007669"/>
    <property type="project" value="TreeGrafter"/>
</dbReference>
<dbReference type="Pfam" id="PF04802">
    <property type="entry name" value="PP4R3"/>
    <property type="match status" value="1"/>
</dbReference>
<evidence type="ECO:0000313" key="7">
    <source>
        <dbReference type="Proteomes" id="UP001295794"/>
    </source>
</evidence>
<dbReference type="PANTHER" id="PTHR23318:SF0">
    <property type="entry name" value="SERINE_THREONINE-PROTEIN PHOSPHATASE 4 REGULATORY SUBUNIT 3"/>
    <property type="match status" value="1"/>
</dbReference>
<feature type="compositionally biased region" description="Acidic residues" evidence="3">
    <location>
        <begin position="829"/>
        <end position="843"/>
    </location>
</feature>
<dbReference type="InterPro" id="IPR011993">
    <property type="entry name" value="PH-like_dom_sf"/>
</dbReference>
<feature type="compositionally biased region" description="Basic and acidic residues" evidence="3">
    <location>
        <begin position="942"/>
        <end position="958"/>
    </location>
</feature>
<name>A0AAD2Q4H4_9AGAR</name>
<dbReference type="GO" id="GO:0072542">
    <property type="term" value="F:protein phosphatase activator activity"/>
    <property type="evidence" value="ECO:0007669"/>
    <property type="project" value="TreeGrafter"/>
</dbReference>
<evidence type="ECO:0000256" key="3">
    <source>
        <dbReference type="SAM" id="MobiDB-lite"/>
    </source>
</evidence>
<reference evidence="6" key="1">
    <citation type="submission" date="2023-11" db="EMBL/GenBank/DDBJ databases">
        <authorList>
            <person name="De Vega J J."/>
            <person name="De Vega J J."/>
        </authorList>
    </citation>
    <scope>NUCLEOTIDE SEQUENCE</scope>
</reference>
<gene>
    <name evidence="6" type="ORF">MYCIT1_LOCUS22976</name>
</gene>
<comment type="caution">
    <text evidence="6">The sequence shown here is derived from an EMBL/GenBank/DDBJ whole genome shotgun (WGS) entry which is preliminary data.</text>
</comment>
<dbReference type="GO" id="GO:0005654">
    <property type="term" value="C:nucleoplasm"/>
    <property type="evidence" value="ECO:0007669"/>
    <property type="project" value="TreeGrafter"/>
</dbReference>
<evidence type="ECO:0000259" key="4">
    <source>
        <dbReference type="Pfam" id="PF04802"/>
    </source>
</evidence>
<feature type="domain" description="PP4R3 EVH1-like" evidence="5">
    <location>
        <begin position="116"/>
        <end position="213"/>
    </location>
</feature>
<dbReference type="Gene3D" id="2.30.29.30">
    <property type="entry name" value="Pleckstrin-homology domain (PH domain)/Phosphotyrosine-binding domain (PTB)"/>
    <property type="match status" value="1"/>
</dbReference>
<dbReference type="AlphaFoldDB" id="A0AAD2Q4H4"/>
<comment type="subcellular location">
    <subcellularLocation>
        <location evidence="1">Nucleus</location>
    </subcellularLocation>
</comment>
<dbReference type="InterPro" id="IPR051137">
    <property type="entry name" value="PP4R3-like"/>
</dbReference>
<dbReference type="GO" id="GO:0030289">
    <property type="term" value="C:protein phosphatase 4 complex"/>
    <property type="evidence" value="ECO:0007669"/>
    <property type="project" value="TreeGrafter"/>
</dbReference>